<dbReference type="Pfam" id="PF23467">
    <property type="entry name" value="WWE_5"/>
    <property type="match status" value="1"/>
</dbReference>
<keyword evidence="5" id="KW-1185">Reference proteome</keyword>
<accession>A0A6P8E7Q6</accession>
<dbReference type="SUPFAM" id="SSF117839">
    <property type="entry name" value="WWE domain"/>
    <property type="match status" value="1"/>
</dbReference>
<dbReference type="AlphaFoldDB" id="A0A6P8E7Q6"/>
<evidence type="ECO:0000259" key="4">
    <source>
        <dbReference type="PROSITE" id="PS51059"/>
    </source>
</evidence>
<dbReference type="InterPro" id="IPR037197">
    <property type="entry name" value="WWE_dom_sf"/>
</dbReference>
<sequence>MAAAQRRGLVESIRVPVPGMAPPNPSICPVGSCCPVRAMIENRHNFQRTGPLARLMYYRGGSWIDFPSRVVESLRPCFVQRRLVVDLVIDGSLYLFDFPRMLQTDFESGSQRSIAWMDDAGSCFFPKSFVEDLEDNSMKRKREDRKVEEEEEAEVSSSNDKLEDESKRRCLAPGGDHPEKSPWANARLLEEGEGAYLRIKNYFLSGLKDIDAGAMVTAIYQCEWTGDLGRARSEVFQKQAEIMKAARGASNTVYAWHGTSKKHVDSILAHGFTGPGSITWSGSYGVGVYFSSMGLPHLSAVKSELDENGEKHVILCRVTLGNLEKVELGSKQSHPSSVSFDTGVDDPSNPKWYVVWCSNMNTHVLPEFVVSFRPSDRMKGPPKEAGCVKRSIAELFSKIRNALPPTKVQEVENLYSVFRCCRTDECSNSKSSAYIQHDIVVRPMAIIYIFCLLPLHCSANFLHNSFRRIAQFNNSLLQEFQVVQLQCNRQSILDRSPICF</sequence>
<gene>
    <name evidence="6" type="primary">LOC116214734</name>
</gene>
<keyword evidence="1" id="KW-0808">Transferase</keyword>
<dbReference type="Pfam" id="PF00644">
    <property type="entry name" value="PARP"/>
    <property type="match status" value="1"/>
</dbReference>
<dbReference type="Gene3D" id="3.90.228.10">
    <property type="match status" value="1"/>
</dbReference>
<dbReference type="Proteomes" id="UP000515151">
    <property type="component" value="Chromosome 7"/>
</dbReference>
<dbReference type="RefSeq" id="XP_031406032.1">
    <property type="nucleotide sequence ID" value="XM_031550172.1"/>
</dbReference>
<dbReference type="OrthoDB" id="6133115at2759"/>
<dbReference type="EC" id="2.4.2.-" evidence="1"/>
<protein>
    <recommendedName>
        <fullName evidence="1">Poly [ADP-ribose] polymerase</fullName>
        <shortName evidence="1">PARP</shortName>
        <ecNumber evidence="1">2.4.2.-</ecNumber>
    </recommendedName>
</protein>
<keyword evidence="1" id="KW-0328">Glycosyltransferase</keyword>
<dbReference type="GeneID" id="116214734"/>
<name>A0A6P8E7Q6_PUNGR</name>
<dbReference type="PROSITE" id="PS51059">
    <property type="entry name" value="PARP_CATALYTIC"/>
    <property type="match status" value="1"/>
</dbReference>
<evidence type="ECO:0000259" key="3">
    <source>
        <dbReference type="PROSITE" id="PS50918"/>
    </source>
</evidence>
<dbReference type="InterPro" id="IPR057823">
    <property type="entry name" value="WWE_RCD1"/>
</dbReference>
<dbReference type="GO" id="GO:0003950">
    <property type="term" value="F:NAD+ poly-ADP-ribosyltransferase activity"/>
    <property type="evidence" value="ECO:0007669"/>
    <property type="project" value="UniProtKB-UniRule"/>
</dbReference>
<feature type="domain" description="WWE" evidence="3">
    <location>
        <begin position="41"/>
        <end position="116"/>
    </location>
</feature>
<dbReference type="InterPro" id="IPR004170">
    <property type="entry name" value="WWE_dom"/>
</dbReference>
<dbReference type="PROSITE" id="PS50918">
    <property type="entry name" value="WWE"/>
    <property type="match status" value="1"/>
</dbReference>
<evidence type="ECO:0000313" key="6">
    <source>
        <dbReference type="RefSeq" id="XP_031406032.1"/>
    </source>
</evidence>
<evidence type="ECO:0000313" key="5">
    <source>
        <dbReference type="Proteomes" id="UP000515151"/>
    </source>
</evidence>
<keyword evidence="1" id="KW-0520">NAD</keyword>
<feature type="domain" description="PARP catalytic" evidence="4">
    <location>
        <begin position="172"/>
        <end position="393"/>
    </location>
</feature>
<proteinExistence type="predicted"/>
<organism evidence="5 6">
    <name type="scientific">Punica granatum</name>
    <name type="common">Pomegranate</name>
    <dbReference type="NCBI Taxonomy" id="22663"/>
    <lineage>
        <taxon>Eukaryota</taxon>
        <taxon>Viridiplantae</taxon>
        <taxon>Streptophyta</taxon>
        <taxon>Embryophyta</taxon>
        <taxon>Tracheophyta</taxon>
        <taxon>Spermatophyta</taxon>
        <taxon>Magnoliopsida</taxon>
        <taxon>eudicotyledons</taxon>
        <taxon>Gunneridae</taxon>
        <taxon>Pentapetalae</taxon>
        <taxon>rosids</taxon>
        <taxon>malvids</taxon>
        <taxon>Myrtales</taxon>
        <taxon>Lythraceae</taxon>
        <taxon>Punica</taxon>
    </lineage>
</organism>
<reference evidence="5" key="1">
    <citation type="journal article" date="2020" name="Plant Biotechnol. J.">
        <title>The pomegranate (Punica granatum L.) draft genome dissects genetic divergence between soft- and hard-seeded cultivars.</title>
        <authorList>
            <person name="Luo X."/>
            <person name="Li H."/>
            <person name="Wu Z."/>
            <person name="Yao W."/>
            <person name="Zhao P."/>
            <person name="Cao D."/>
            <person name="Yu H."/>
            <person name="Li K."/>
            <person name="Poudel K."/>
            <person name="Zhao D."/>
            <person name="Zhang F."/>
            <person name="Xia X."/>
            <person name="Chen L."/>
            <person name="Wang Q."/>
            <person name="Jing D."/>
            <person name="Cao S."/>
        </authorList>
    </citation>
    <scope>NUCLEOTIDE SEQUENCE [LARGE SCALE GENOMIC DNA]</scope>
    <source>
        <strain evidence="5">cv. Tunisia</strain>
    </source>
</reference>
<dbReference type="SUPFAM" id="SSF56399">
    <property type="entry name" value="ADP-ribosylation"/>
    <property type="match status" value="1"/>
</dbReference>
<evidence type="ECO:0000256" key="2">
    <source>
        <dbReference type="SAM" id="MobiDB-lite"/>
    </source>
</evidence>
<dbReference type="InterPro" id="IPR012317">
    <property type="entry name" value="Poly(ADP-ribose)pol_cat_dom"/>
</dbReference>
<dbReference type="InterPro" id="IPR044964">
    <property type="entry name" value="RCD1/SRO1-5"/>
</dbReference>
<feature type="region of interest" description="Disordered" evidence="2">
    <location>
        <begin position="139"/>
        <end position="182"/>
    </location>
</feature>
<dbReference type="PANTHER" id="PTHR32263:SF19">
    <property type="entry name" value="OS03G0230300 PROTEIN"/>
    <property type="match status" value="1"/>
</dbReference>
<evidence type="ECO:0000256" key="1">
    <source>
        <dbReference type="RuleBase" id="RU362114"/>
    </source>
</evidence>
<dbReference type="PANTHER" id="PTHR32263">
    <property type="entry name" value="INACTIVE POLY [ADP-RIBOSE] POLYMERASE SRO4-RELATED"/>
    <property type="match status" value="1"/>
</dbReference>
<reference evidence="6" key="2">
    <citation type="submission" date="2025-08" db="UniProtKB">
        <authorList>
            <consortium name="RefSeq"/>
        </authorList>
    </citation>
    <scope>IDENTIFICATION</scope>
    <source>
        <tissue evidence="6">Leaf</tissue>
    </source>
</reference>